<dbReference type="PANTHER" id="PTHR30250:SF10">
    <property type="entry name" value="LIPOPOLYSACCHARIDE BIOSYNTHESIS PROTEIN WZXC"/>
    <property type="match status" value="1"/>
</dbReference>
<evidence type="ECO:0000256" key="5">
    <source>
        <dbReference type="ARBA" id="ARBA00022989"/>
    </source>
</evidence>
<sequence>MDSVRTPDSGTAEPSDTPAPAAFGRKVRSAARWSLINTVVMRLGNFATGILLARLALGPAEWGVYGIAQTVLLVLLSANELGVGLAIVRWDGDPRRFAPTVLTLGAASSALLYAALFAAAPTVAGLLDSPHAAGVLRVMCLCLVIDGVAQVPAGFLTREFAQGRRMVIDALNFVLSTAVTLVLAFAGWGAMSFAWGAVAGNLAALAGCALAAPGTLRFGWDPRQARALLRFGLPLAGASLLALAVVNVDTMVVGSTLGGVSLGFYVLAFNMSGWPVRIISEAARRVSFAGFSRLADSPQALASGFSRALGVLVTGTVPLCVLLGGLAGPVVHLVYGSKWLPAAAALPWLMALGLVRIGCELAYDCLVATGQRRSLVLVQGLWVAALLPVLVVGARLGGIVGVSQGHVLVAAVLVVPAFLYALGRAGIGLAHVARACAWPFLGGAVMALVVLGAKRLVGEGTLALSGIGTVALAAYVVCVLPSRPFLLGSRTVEAA</sequence>
<feature type="transmembrane region" description="Helical" evidence="8">
    <location>
        <begin position="252"/>
        <end position="271"/>
    </location>
</feature>
<feature type="transmembrane region" description="Helical" evidence="8">
    <location>
        <begin position="462"/>
        <end position="480"/>
    </location>
</feature>
<comment type="similarity">
    <text evidence="2">Belongs to the polysaccharide synthase family.</text>
</comment>
<feature type="transmembrane region" description="Helical" evidence="8">
    <location>
        <begin position="62"/>
        <end position="88"/>
    </location>
</feature>
<evidence type="ECO:0000256" key="4">
    <source>
        <dbReference type="ARBA" id="ARBA00022692"/>
    </source>
</evidence>
<proteinExistence type="inferred from homology"/>
<dbReference type="EMBL" id="LMWX01000047">
    <property type="protein sequence ID" value="KUN80568.1"/>
    <property type="molecule type" value="Genomic_DNA"/>
</dbReference>
<keyword evidence="4 8" id="KW-0812">Transmembrane</keyword>
<evidence type="ECO:0000313" key="9">
    <source>
        <dbReference type="EMBL" id="KUN80568.1"/>
    </source>
</evidence>
<keyword evidence="6 8" id="KW-0472">Membrane</keyword>
<feature type="transmembrane region" description="Helical" evidence="8">
    <location>
        <begin position="35"/>
        <end position="56"/>
    </location>
</feature>
<dbReference type="STRING" id="285568.AQJ66_25830"/>
<dbReference type="GO" id="GO:0005886">
    <property type="term" value="C:plasma membrane"/>
    <property type="evidence" value="ECO:0007669"/>
    <property type="project" value="UniProtKB-SubCell"/>
</dbReference>
<feature type="transmembrane region" description="Helical" evidence="8">
    <location>
        <begin position="194"/>
        <end position="216"/>
    </location>
</feature>
<dbReference type="PANTHER" id="PTHR30250">
    <property type="entry name" value="PST FAMILY PREDICTED COLANIC ACID TRANSPORTER"/>
    <property type="match status" value="1"/>
</dbReference>
<evidence type="ECO:0000256" key="1">
    <source>
        <dbReference type="ARBA" id="ARBA00004651"/>
    </source>
</evidence>
<evidence type="ECO:0000256" key="2">
    <source>
        <dbReference type="ARBA" id="ARBA00007430"/>
    </source>
</evidence>
<feature type="transmembrane region" description="Helical" evidence="8">
    <location>
        <begin position="132"/>
        <end position="155"/>
    </location>
</feature>
<dbReference type="Pfam" id="PF13440">
    <property type="entry name" value="Polysacc_synt_3"/>
    <property type="match status" value="1"/>
</dbReference>
<feature type="transmembrane region" description="Helical" evidence="8">
    <location>
        <begin position="167"/>
        <end position="188"/>
    </location>
</feature>
<feature type="transmembrane region" description="Helical" evidence="8">
    <location>
        <begin position="435"/>
        <end position="456"/>
    </location>
</feature>
<dbReference type="AlphaFoldDB" id="A0A101SV04"/>
<evidence type="ECO:0000256" key="7">
    <source>
        <dbReference type="SAM" id="MobiDB-lite"/>
    </source>
</evidence>
<feature type="region of interest" description="Disordered" evidence="7">
    <location>
        <begin position="1"/>
        <end position="21"/>
    </location>
</feature>
<evidence type="ECO:0000313" key="10">
    <source>
        <dbReference type="Proteomes" id="UP000053024"/>
    </source>
</evidence>
<feature type="transmembrane region" description="Helical" evidence="8">
    <location>
        <begin position="308"/>
        <end position="327"/>
    </location>
</feature>
<organism evidence="9 10">
    <name type="scientific">Streptomyces bungoensis</name>
    <dbReference type="NCBI Taxonomy" id="285568"/>
    <lineage>
        <taxon>Bacteria</taxon>
        <taxon>Bacillati</taxon>
        <taxon>Actinomycetota</taxon>
        <taxon>Actinomycetes</taxon>
        <taxon>Kitasatosporales</taxon>
        <taxon>Streptomycetaceae</taxon>
        <taxon>Streptomyces</taxon>
    </lineage>
</organism>
<keyword evidence="5 8" id="KW-1133">Transmembrane helix</keyword>
<name>A0A101SV04_9ACTN</name>
<reference evidence="9 10" key="1">
    <citation type="submission" date="2015-10" db="EMBL/GenBank/DDBJ databases">
        <title>Draft genome sequence of Streptomyces bungoensis DSM 41781, type strain for the species Streptomyces bungoensis.</title>
        <authorList>
            <person name="Ruckert C."/>
            <person name="Winkler A."/>
            <person name="Kalinowski J."/>
            <person name="Kampfer P."/>
            <person name="Glaeser S."/>
        </authorList>
    </citation>
    <scope>NUCLEOTIDE SEQUENCE [LARGE SCALE GENOMIC DNA]</scope>
    <source>
        <strain evidence="9 10">DSM 41781</strain>
    </source>
</reference>
<dbReference type="RefSeq" id="WP_061926796.1">
    <property type="nucleotide sequence ID" value="NZ_KQ948865.1"/>
</dbReference>
<feature type="transmembrane region" description="Helical" evidence="8">
    <location>
        <begin position="406"/>
        <end position="423"/>
    </location>
</feature>
<feature type="transmembrane region" description="Helical" evidence="8">
    <location>
        <begin position="339"/>
        <end position="363"/>
    </location>
</feature>
<evidence type="ECO:0000256" key="8">
    <source>
        <dbReference type="SAM" id="Phobius"/>
    </source>
</evidence>
<dbReference type="OrthoDB" id="9770347at2"/>
<comment type="caution">
    <text evidence="9">The sequence shown here is derived from an EMBL/GenBank/DDBJ whole genome shotgun (WGS) entry which is preliminary data.</text>
</comment>
<feature type="transmembrane region" description="Helical" evidence="8">
    <location>
        <begin position="375"/>
        <end position="394"/>
    </location>
</feature>
<feature type="compositionally biased region" description="Polar residues" evidence="7">
    <location>
        <begin position="1"/>
        <end position="14"/>
    </location>
</feature>
<keyword evidence="10" id="KW-1185">Reference proteome</keyword>
<protein>
    <submittedName>
        <fullName evidence="9">Polysaccharide biosynthesis protein</fullName>
    </submittedName>
</protein>
<comment type="subcellular location">
    <subcellularLocation>
        <location evidence="1">Cell membrane</location>
        <topology evidence="1">Multi-pass membrane protein</topology>
    </subcellularLocation>
</comment>
<feature type="transmembrane region" description="Helical" evidence="8">
    <location>
        <begin position="228"/>
        <end position="246"/>
    </location>
</feature>
<evidence type="ECO:0000256" key="3">
    <source>
        <dbReference type="ARBA" id="ARBA00022475"/>
    </source>
</evidence>
<gene>
    <name evidence="9" type="ORF">AQJ66_25830</name>
</gene>
<evidence type="ECO:0000256" key="6">
    <source>
        <dbReference type="ARBA" id="ARBA00023136"/>
    </source>
</evidence>
<keyword evidence="3" id="KW-1003">Cell membrane</keyword>
<dbReference type="InterPro" id="IPR050833">
    <property type="entry name" value="Poly_Biosynth_Transport"/>
</dbReference>
<accession>A0A101SV04</accession>
<dbReference type="Proteomes" id="UP000053024">
    <property type="component" value="Unassembled WGS sequence"/>
</dbReference>
<feature type="transmembrane region" description="Helical" evidence="8">
    <location>
        <begin position="100"/>
        <end position="120"/>
    </location>
</feature>